<evidence type="ECO:0000313" key="11">
    <source>
        <dbReference type="EMBL" id="KIR64211.1"/>
    </source>
</evidence>
<dbReference type="EMBL" id="JXSX01000001">
    <property type="protein sequence ID" value="KIR64211.1"/>
    <property type="molecule type" value="Genomic_DNA"/>
</dbReference>
<dbReference type="GO" id="GO:0005524">
    <property type="term" value="F:ATP binding"/>
    <property type="evidence" value="ECO:0007669"/>
    <property type="project" value="UniProtKB-KW"/>
</dbReference>
<keyword evidence="5" id="KW-0547">Nucleotide-binding</keyword>
<feature type="domain" description="Histidine kinase/HSP90-like ATPase" evidence="10">
    <location>
        <begin position="339"/>
        <end position="429"/>
    </location>
</feature>
<evidence type="ECO:0000256" key="2">
    <source>
        <dbReference type="ARBA" id="ARBA00012438"/>
    </source>
</evidence>
<dbReference type="InterPro" id="IPR011712">
    <property type="entry name" value="Sig_transdc_His_kin_sub3_dim/P"/>
</dbReference>
<protein>
    <recommendedName>
        <fullName evidence="2">histidine kinase</fullName>
        <ecNumber evidence="2">2.7.13.3</ecNumber>
    </recommendedName>
</protein>
<dbReference type="RefSeq" id="WP_043960772.1">
    <property type="nucleotide sequence ID" value="NZ_JBIAOP010000010.1"/>
</dbReference>
<dbReference type="GO" id="GO:0046983">
    <property type="term" value="F:protein dimerization activity"/>
    <property type="evidence" value="ECO:0007669"/>
    <property type="project" value="InterPro"/>
</dbReference>
<keyword evidence="9" id="KW-0812">Transmembrane</keyword>
<dbReference type="SMART" id="SM00387">
    <property type="entry name" value="HATPase_c"/>
    <property type="match status" value="1"/>
</dbReference>
<dbReference type="InterPro" id="IPR003594">
    <property type="entry name" value="HATPase_dom"/>
</dbReference>
<evidence type="ECO:0000256" key="6">
    <source>
        <dbReference type="ARBA" id="ARBA00022777"/>
    </source>
</evidence>
<dbReference type="Pfam" id="PF07730">
    <property type="entry name" value="HisKA_3"/>
    <property type="match status" value="1"/>
</dbReference>
<keyword evidence="6" id="KW-0418">Kinase</keyword>
<sequence length="429" mass="44545">MTSTTTLLRAVMRPGFLLSTWPWRGIVYTATTAVASGLLWLVLSFPLAPLALAVGVLKAEGARAVGATPHWWAGTYVSVAVVLSLVGVGLLALTVPKLATAVAGIERWRLRLADDAPAVARRSGNLYTDPATWRSVAYLLLLGIVAPVWLGVLGLAGLLVVSTPIAVHYRLVTMESTGSAVSRAVLGLVLIPAVLYLTSAFGGGHAALARLLLCCEPDPAAAELVEVTRSRARLADAFDAERHRIERDLHDVAQQRLVSLTMQLGLARLDLPSGSPAAVAVASAHDHAKALMAELRDLIRGISPQTLRELGLRAAIEELAAGSPLRVHVDADPGRFPPAVETVAYAAVSEALANAVKHAAATEATVAARRSGGMLTVQVRDDGRGGADPSRGSGITGLADRAAAAGGRLLISSPPGGPTTLRVELPCAS</sequence>
<evidence type="ECO:0000256" key="7">
    <source>
        <dbReference type="ARBA" id="ARBA00022840"/>
    </source>
</evidence>
<evidence type="ECO:0000256" key="1">
    <source>
        <dbReference type="ARBA" id="ARBA00000085"/>
    </source>
</evidence>
<evidence type="ECO:0000313" key="12">
    <source>
        <dbReference type="Proteomes" id="UP000032254"/>
    </source>
</evidence>
<feature type="transmembrane region" description="Helical" evidence="9">
    <location>
        <begin position="26"/>
        <end position="59"/>
    </location>
</feature>
<dbReference type="InterPro" id="IPR050482">
    <property type="entry name" value="Sensor_HK_TwoCompSys"/>
</dbReference>
<keyword evidence="9" id="KW-1133">Transmembrane helix</keyword>
<dbReference type="GO" id="GO:0000155">
    <property type="term" value="F:phosphorelay sensor kinase activity"/>
    <property type="evidence" value="ECO:0007669"/>
    <property type="project" value="InterPro"/>
</dbReference>
<dbReference type="PANTHER" id="PTHR24421">
    <property type="entry name" value="NITRATE/NITRITE SENSOR PROTEIN NARX-RELATED"/>
    <property type="match status" value="1"/>
</dbReference>
<evidence type="ECO:0000256" key="3">
    <source>
        <dbReference type="ARBA" id="ARBA00022553"/>
    </source>
</evidence>
<dbReference type="AlphaFoldDB" id="A0A0D0WYX9"/>
<organism evidence="11 12">
    <name type="scientific">Micromonospora haikouensis</name>
    <dbReference type="NCBI Taxonomy" id="686309"/>
    <lineage>
        <taxon>Bacteria</taxon>
        <taxon>Bacillati</taxon>
        <taxon>Actinomycetota</taxon>
        <taxon>Actinomycetes</taxon>
        <taxon>Micromonosporales</taxon>
        <taxon>Micromonosporaceae</taxon>
        <taxon>Micromonospora</taxon>
    </lineage>
</organism>
<feature type="transmembrane region" description="Helical" evidence="9">
    <location>
        <begin position="71"/>
        <end position="93"/>
    </location>
</feature>
<comment type="catalytic activity">
    <reaction evidence="1">
        <text>ATP + protein L-histidine = ADP + protein N-phospho-L-histidine.</text>
        <dbReference type="EC" id="2.7.13.3"/>
    </reaction>
</comment>
<name>A0A0D0WYX9_9ACTN</name>
<dbReference type="InterPro" id="IPR025828">
    <property type="entry name" value="Put_sensor_dom"/>
</dbReference>
<dbReference type="GO" id="GO:0016020">
    <property type="term" value="C:membrane"/>
    <property type="evidence" value="ECO:0007669"/>
    <property type="project" value="InterPro"/>
</dbReference>
<reference evidence="11 12" key="1">
    <citation type="submission" date="2015-01" db="EMBL/GenBank/DDBJ databases">
        <title>Sequencing and annotation of Micromonospora carbonacea strain JXNU-1 genome.</title>
        <authorList>
            <person name="Long Z."/>
            <person name="Huang Y."/>
            <person name="Jiang Y."/>
        </authorList>
    </citation>
    <scope>NUCLEOTIDE SEQUENCE [LARGE SCALE GENOMIC DNA]</scope>
    <source>
        <strain evidence="11 12">JXNU-1</strain>
    </source>
</reference>
<keyword evidence="8" id="KW-0902">Two-component regulatory system</keyword>
<gene>
    <name evidence="11" type="ORF">TK50_00275</name>
</gene>
<dbReference type="Gene3D" id="1.20.5.1930">
    <property type="match status" value="1"/>
</dbReference>
<dbReference type="EC" id="2.7.13.3" evidence="2"/>
<proteinExistence type="predicted"/>
<dbReference type="InterPro" id="IPR036890">
    <property type="entry name" value="HATPase_C_sf"/>
</dbReference>
<dbReference type="PANTHER" id="PTHR24421:SF10">
    <property type="entry name" value="NITRATE_NITRITE SENSOR PROTEIN NARQ"/>
    <property type="match status" value="1"/>
</dbReference>
<keyword evidence="9" id="KW-0472">Membrane</keyword>
<feature type="transmembrane region" description="Helical" evidence="9">
    <location>
        <begin position="136"/>
        <end position="163"/>
    </location>
</feature>
<dbReference type="Proteomes" id="UP000032254">
    <property type="component" value="Unassembled WGS sequence"/>
</dbReference>
<evidence type="ECO:0000259" key="10">
    <source>
        <dbReference type="SMART" id="SM00387"/>
    </source>
</evidence>
<dbReference type="Pfam" id="PF13796">
    <property type="entry name" value="Sensor"/>
    <property type="match status" value="1"/>
</dbReference>
<keyword evidence="4" id="KW-0808">Transferase</keyword>
<dbReference type="PATRIC" id="fig|47853.6.peg.59"/>
<dbReference type="GeneID" id="301302629"/>
<evidence type="ECO:0000256" key="9">
    <source>
        <dbReference type="SAM" id="Phobius"/>
    </source>
</evidence>
<feature type="transmembrane region" description="Helical" evidence="9">
    <location>
        <begin position="184"/>
        <end position="208"/>
    </location>
</feature>
<dbReference type="SUPFAM" id="SSF55874">
    <property type="entry name" value="ATPase domain of HSP90 chaperone/DNA topoisomerase II/histidine kinase"/>
    <property type="match status" value="1"/>
</dbReference>
<keyword evidence="3" id="KW-0597">Phosphoprotein</keyword>
<evidence type="ECO:0000256" key="4">
    <source>
        <dbReference type="ARBA" id="ARBA00022679"/>
    </source>
</evidence>
<keyword evidence="12" id="KW-1185">Reference proteome</keyword>
<comment type="caution">
    <text evidence="11">The sequence shown here is derived from an EMBL/GenBank/DDBJ whole genome shotgun (WGS) entry which is preliminary data.</text>
</comment>
<evidence type="ECO:0000256" key="8">
    <source>
        <dbReference type="ARBA" id="ARBA00023012"/>
    </source>
</evidence>
<keyword evidence="7" id="KW-0067">ATP-binding</keyword>
<accession>A0A0D0WYX9</accession>
<dbReference type="Gene3D" id="3.30.565.10">
    <property type="entry name" value="Histidine kinase-like ATPase, C-terminal domain"/>
    <property type="match status" value="1"/>
</dbReference>
<dbReference type="OrthoDB" id="4198152at2"/>
<dbReference type="Pfam" id="PF02518">
    <property type="entry name" value="HATPase_c"/>
    <property type="match status" value="1"/>
</dbReference>
<evidence type="ECO:0000256" key="5">
    <source>
        <dbReference type="ARBA" id="ARBA00022741"/>
    </source>
</evidence>